<organism evidence="2">
    <name type="scientific">uncultured Caudovirales phage</name>
    <dbReference type="NCBI Taxonomy" id="2100421"/>
    <lineage>
        <taxon>Viruses</taxon>
        <taxon>Duplodnaviria</taxon>
        <taxon>Heunggongvirae</taxon>
        <taxon>Uroviricota</taxon>
        <taxon>Caudoviricetes</taxon>
        <taxon>Peduoviridae</taxon>
        <taxon>Maltschvirus</taxon>
        <taxon>Maltschvirus maltsch</taxon>
    </lineage>
</organism>
<feature type="region of interest" description="Disordered" evidence="1">
    <location>
        <begin position="1"/>
        <end position="130"/>
    </location>
</feature>
<feature type="compositionally biased region" description="Basic and acidic residues" evidence="1">
    <location>
        <begin position="30"/>
        <end position="41"/>
    </location>
</feature>
<name>A0A6J5MVN0_9CAUD</name>
<sequence length="130" mass="14054">MSDEVRNAAFIGASINRGLGAIPVPKGKKNNKDKDKEKNTKTADTTKSTETTQPDTETKAIPKVKNPSSKKPTQKQAPVFVKSERVNNNTITPTKEITTGQASLPYDPRVLPTSGAGSEFNPNRGRQFNG</sequence>
<evidence type="ECO:0000313" key="2">
    <source>
        <dbReference type="EMBL" id="CAB4147729.1"/>
    </source>
</evidence>
<protein>
    <submittedName>
        <fullName evidence="2">Uncharacterized protein</fullName>
    </submittedName>
</protein>
<gene>
    <name evidence="2" type="ORF">UFOVP429_44</name>
    <name evidence="3" type="ORF">UFOVP696_123</name>
</gene>
<feature type="compositionally biased region" description="Polar residues" evidence="1">
    <location>
        <begin position="66"/>
        <end position="76"/>
    </location>
</feature>
<dbReference type="EMBL" id="LR796484">
    <property type="protein sequence ID" value="CAB4147729.1"/>
    <property type="molecule type" value="Genomic_DNA"/>
</dbReference>
<evidence type="ECO:0000313" key="3">
    <source>
        <dbReference type="EMBL" id="CAB4158255.1"/>
    </source>
</evidence>
<feature type="compositionally biased region" description="Polar residues" evidence="1">
    <location>
        <begin position="120"/>
        <end position="130"/>
    </location>
</feature>
<feature type="compositionally biased region" description="Low complexity" evidence="1">
    <location>
        <begin position="42"/>
        <end position="52"/>
    </location>
</feature>
<feature type="compositionally biased region" description="Polar residues" evidence="1">
    <location>
        <begin position="86"/>
        <end position="102"/>
    </location>
</feature>
<dbReference type="EMBL" id="LR796666">
    <property type="protein sequence ID" value="CAB4158255.1"/>
    <property type="molecule type" value="Genomic_DNA"/>
</dbReference>
<reference evidence="2" key="1">
    <citation type="submission" date="2020-04" db="EMBL/GenBank/DDBJ databases">
        <authorList>
            <person name="Chiriac C."/>
            <person name="Salcher M."/>
            <person name="Ghai R."/>
            <person name="Kavagutti S V."/>
        </authorList>
    </citation>
    <scope>NUCLEOTIDE SEQUENCE</scope>
</reference>
<evidence type="ECO:0000256" key="1">
    <source>
        <dbReference type="SAM" id="MobiDB-lite"/>
    </source>
</evidence>
<proteinExistence type="predicted"/>
<accession>A0A6J5MVN0</accession>